<dbReference type="InterPro" id="IPR050249">
    <property type="entry name" value="Pseudomonas-type_ThrB"/>
</dbReference>
<evidence type="ECO:0000313" key="4">
    <source>
        <dbReference type="Proteomes" id="UP000552038"/>
    </source>
</evidence>
<sequence>MFDFFRFDTKEQKKALLARARNVALTAIQRYDIEWEQIQFIQVSDMITYKIESADHNNFLLRIHSDQCSREEISSELALLRHLNQFDELHVPEGIASKDGSTVLKISPEAGYRQPYVTIMRWVDGEHAEALTDGQIYRIGALMGRLHEAASRYAPAADFTRPVWGADSFRIAFNKLEPYYPRFLTAQGWELYQAAANKIIARISGMEEKEDSFGLIHADLHPGNIVFNGDEPRPIDFGRCGFGYYLYDMAGALLELGAKQREQFITGYESVKKLPSGYIQQVECFFIMFMIENYCHHAANPEETENLKSEQPFAHAYLQAFLHDSSFLLRRIDPVEVGSPANTVNTTSH</sequence>
<dbReference type="SUPFAM" id="SSF56112">
    <property type="entry name" value="Protein kinase-like (PK-like)"/>
    <property type="match status" value="1"/>
</dbReference>
<feature type="domain" description="Aminoglycoside phosphotransferase" evidence="2">
    <location>
        <begin position="48"/>
        <end position="269"/>
    </location>
</feature>
<dbReference type="Proteomes" id="UP000552038">
    <property type="component" value="Unassembled WGS sequence"/>
</dbReference>
<dbReference type="AlphaFoldDB" id="A0AAP6ZWN1"/>
<dbReference type="PANTHER" id="PTHR21064">
    <property type="entry name" value="AMINOGLYCOSIDE PHOSPHOTRANSFERASE DOMAIN-CONTAINING PROTEIN-RELATED"/>
    <property type="match status" value="1"/>
</dbReference>
<proteinExistence type="inferred from homology"/>
<dbReference type="EMBL" id="JABFOR010000013">
    <property type="protein sequence ID" value="NOJ71370.1"/>
    <property type="molecule type" value="Genomic_DNA"/>
</dbReference>
<evidence type="ECO:0000313" key="3">
    <source>
        <dbReference type="EMBL" id="NOJ71370.1"/>
    </source>
</evidence>
<dbReference type="InterPro" id="IPR011009">
    <property type="entry name" value="Kinase-like_dom_sf"/>
</dbReference>
<gene>
    <name evidence="3" type="ORF">HMI46_12455</name>
</gene>
<accession>A0AAP6ZWN1</accession>
<reference evidence="3 4" key="1">
    <citation type="submission" date="2020-05" db="EMBL/GenBank/DDBJ databases">
        <title>Whole genome sequencing and identification of novel metabolites from Paenibacillus alvei strain JR949.</title>
        <authorList>
            <person name="Rajendhran J."/>
            <person name="Sree Pranav P."/>
            <person name="Mahalakshmi B."/>
            <person name="Karthikeyan R."/>
        </authorList>
    </citation>
    <scope>NUCLEOTIDE SEQUENCE [LARGE SCALE GENOMIC DNA]</scope>
    <source>
        <strain evidence="3 4">JR949</strain>
    </source>
</reference>
<dbReference type="Pfam" id="PF01636">
    <property type="entry name" value="APH"/>
    <property type="match status" value="1"/>
</dbReference>
<comment type="caution">
    <text evidence="3">The sequence shown here is derived from an EMBL/GenBank/DDBJ whole genome shotgun (WGS) entry which is preliminary data.</text>
</comment>
<dbReference type="Gene3D" id="3.90.1200.10">
    <property type="match status" value="1"/>
</dbReference>
<organism evidence="3 4">
    <name type="scientific">Paenibacillus alvei</name>
    <name type="common">Bacillus alvei</name>
    <dbReference type="NCBI Taxonomy" id="44250"/>
    <lineage>
        <taxon>Bacteria</taxon>
        <taxon>Bacillati</taxon>
        <taxon>Bacillota</taxon>
        <taxon>Bacilli</taxon>
        <taxon>Bacillales</taxon>
        <taxon>Paenibacillaceae</taxon>
        <taxon>Paenibacillus</taxon>
    </lineage>
</organism>
<dbReference type="GO" id="GO:0019202">
    <property type="term" value="F:amino acid kinase activity"/>
    <property type="evidence" value="ECO:0007669"/>
    <property type="project" value="TreeGrafter"/>
</dbReference>
<evidence type="ECO:0000256" key="1">
    <source>
        <dbReference type="ARBA" id="ARBA00038240"/>
    </source>
</evidence>
<evidence type="ECO:0000259" key="2">
    <source>
        <dbReference type="Pfam" id="PF01636"/>
    </source>
</evidence>
<name>A0AAP6ZWN1_PAEAL</name>
<dbReference type="InterPro" id="IPR002575">
    <property type="entry name" value="Aminoglycoside_PTrfase"/>
</dbReference>
<dbReference type="PANTHER" id="PTHR21064:SF6">
    <property type="entry name" value="AMINOGLYCOSIDE PHOSPHOTRANSFERASE DOMAIN-CONTAINING PROTEIN"/>
    <property type="match status" value="1"/>
</dbReference>
<dbReference type="RefSeq" id="WP_171416849.1">
    <property type="nucleotide sequence ID" value="NZ_JABFOR010000013.1"/>
</dbReference>
<protein>
    <submittedName>
        <fullName evidence="3">Phosphotransferase</fullName>
    </submittedName>
</protein>
<comment type="similarity">
    <text evidence="1">Belongs to the pseudomonas-type ThrB family.</text>
</comment>
<dbReference type="Gene3D" id="3.30.200.20">
    <property type="entry name" value="Phosphorylase Kinase, domain 1"/>
    <property type="match status" value="1"/>
</dbReference>